<dbReference type="AlphaFoldDB" id="A0ABD0SQX8"/>
<dbReference type="EMBL" id="JBEDNZ010000016">
    <property type="protein sequence ID" value="KAL0822215.1"/>
    <property type="molecule type" value="Genomic_DNA"/>
</dbReference>
<protein>
    <recommendedName>
        <fullName evidence="1">CHK kinase-like domain-containing protein</fullName>
    </recommendedName>
</protein>
<dbReference type="InterPro" id="IPR004119">
    <property type="entry name" value="EcKL"/>
</dbReference>
<sequence length="409" mass="48018">MQVEEKCECRSVKPDDNYCKENGGKMDPELKSIIDKIAKKEGFTTYNLLVKNITPDGNNYLGLLTVVTVQDTITKKELDLFVKSIIANAEQLKLISVSEVYGIEIYFYLELSQILEKLQADAQIPIEERYTTVKCYKESTTEHIVMENMIKKGFYTWNRFDVISLDFAETAIKQLAKFHALGFVLQEKRPEYFEDKIMPLRYPLKIDEEFKKFFVNMANNVLDHLDGSSKSKLEKNVTALFEKGQKYTHNRESTLTMCHGDFRPNNILIKTIEGKITDLVPVDYQLLCHGSPLNDILYFIFGATDREFRRKHLDYLKNLYYDTMKQFLKYFDMDVQKYYPKEEYERLLKERLEYGLFVGIWYLQGNLAQEDDIFDLSETQIADITLSMSELAIDRSKELIDEFIEWGYL</sequence>
<dbReference type="Pfam" id="PF02958">
    <property type="entry name" value="EcKL"/>
    <property type="match status" value="1"/>
</dbReference>
<dbReference type="InterPro" id="IPR011009">
    <property type="entry name" value="Kinase-like_dom_sf"/>
</dbReference>
<dbReference type="InterPro" id="IPR015897">
    <property type="entry name" value="CHK_kinase-like"/>
</dbReference>
<evidence type="ECO:0000313" key="3">
    <source>
        <dbReference type="Proteomes" id="UP001549921"/>
    </source>
</evidence>
<dbReference type="SUPFAM" id="SSF56112">
    <property type="entry name" value="Protein kinase-like (PK-like)"/>
    <property type="match status" value="1"/>
</dbReference>
<evidence type="ECO:0000259" key="1">
    <source>
        <dbReference type="SMART" id="SM00587"/>
    </source>
</evidence>
<dbReference type="PANTHER" id="PTHR11012:SF30">
    <property type="entry name" value="PROTEIN KINASE-LIKE DOMAIN-CONTAINING"/>
    <property type="match status" value="1"/>
</dbReference>
<gene>
    <name evidence="2" type="ORF">ABMA28_004345</name>
</gene>
<evidence type="ECO:0000313" key="2">
    <source>
        <dbReference type="EMBL" id="KAL0822215.1"/>
    </source>
</evidence>
<feature type="domain" description="CHK kinase-like" evidence="1">
    <location>
        <begin position="144"/>
        <end position="330"/>
    </location>
</feature>
<dbReference type="PANTHER" id="PTHR11012">
    <property type="entry name" value="PROTEIN KINASE-LIKE DOMAIN-CONTAINING"/>
    <property type="match status" value="1"/>
</dbReference>
<reference evidence="2 3" key="1">
    <citation type="submission" date="2024-06" db="EMBL/GenBank/DDBJ databases">
        <title>A chromosome-level genome assembly of beet webworm, Loxostege sticticalis.</title>
        <authorList>
            <person name="Zhang Y."/>
        </authorList>
    </citation>
    <scope>NUCLEOTIDE SEQUENCE [LARGE SCALE GENOMIC DNA]</scope>
    <source>
        <strain evidence="2">AQ028</strain>
        <tissue evidence="2">Male pupae</tissue>
    </source>
</reference>
<dbReference type="Gene3D" id="3.90.1200.10">
    <property type="match status" value="1"/>
</dbReference>
<proteinExistence type="predicted"/>
<dbReference type="SMART" id="SM00587">
    <property type="entry name" value="CHK"/>
    <property type="match status" value="1"/>
</dbReference>
<organism evidence="2 3">
    <name type="scientific">Loxostege sticticalis</name>
    <name type="common">Beet webworm moth</name>
    <dbReference type="NCBI Taxonomy" id="481309"/>
    <lineage>
        <taxon>Eukaryota</taxon>
        <taxon>Metazoa</taxon>
        <taxon>Ecdysozoa</taxon>
        <taxon>Arthropoda</taxon>
        <taxon>Hexapoda</taxon>
        <taxon>Insecta</taxon>
        <taxon>Pterygota</taxon>
        <taxon>Neoptera</taxon>
        <taxon>Endopterygota</taxon>
        <taxon>Lepidoptera</taxon>
        <taxon>Glossata</taxon>
        <taxon>Ditrysia</taxon>
        <taxon>Pyraloidea</taxon>
        <taxon>Crambidae</taxon>
        <taxon>Pyraustinae</taxon>
        <taxon>Loxostege</taxon>
    </lineage>
</organism>
<dbReference type="Proteomes" id="UP001549921">
    <property type="component" value="Unassembled WGS sequence"/>
</dbReference>
<accession>A0ABD0SQX8</accession>
<name>A0ABD0SQX8_LOXSC</name>
<comment type="caution">
    <text evidence="2">The sequence shown here is derived from an EMBL/GenBank/DDBJ whole genome shotgun (WGS) entry which is preliminary data.</text>
</comment>